<dbReference type="RefSeq" id="XP_018333905.1">
    <property type="nucleotide sequence ID" value="XM_018478403.2"/>
</dbReference>
<name>A0A1W4XNE5_AGRPL</name>
<evidence type="ECO:0000256" key="2">
    <source>
        <dbReference type="ARBA" id="ARBA00014933"/>
    </source>
</evidence>
<dbReference type="Gene3D" id="1.25.10.10">
    <property type="entry name" value="Leucine-rich Repeat Variant"/>
    <property type="match status" value="2"/>
</dbReference>
<dbReference type="InterPro" id="IPR019538">
    <property type="entry name" value="PSMD5"/>
</dbReference>
<dbReference type="GO" id="GO:0000502">
    <property type="term" value="C:proteasome complex"/>
    <property type="evidence" value="ECO:0007669"/>
    <property type="project" value="UniProtKB-KW"/>
</dbReference>
<dbReference type="AlphaFoldDB" id="A0A1W4XNE5"/>
<evidence type="ECO:0000256" key="1">
    <source>
        <dbReference type="ARBA" id="ARBA00006823"/>
    </source>
</evidence>
<gene>
    <name evidence="4" type="primary">LOC108743008</name>
</gene>
<accession>A0A1W4XNE5</accession>
<evidence type="ECO:0000313" key="4">
    <source>
        <dbReference type="RefSeq" id="XP_018333905.1"/>
    </source>
</evidence>
<dbReference type="OrthoDB" id="10250600at2759"/>
<keyword evidence="4" id="KW-0647">Proteasome</keyword>
<proteinExistence type="inferred from homology"/>
<dbReference type="InterPro" id="IPR016024">
    <property type="entry name" value="ARM-type_fold"/>
</dbReference>
<dbReference type="GO" id="GO:0005829">
    <property type="term" value="C:cytosol"/>
    <property type="evidence" value="ECO:0007669"/>
    <property type="project" value="TreeGrafter"/>
</dbReference>
<evidence type="ECO:0000313" key="3">
    <source>
        <dbReference type="Proteomes" id="UP000192223"/>
    </source>
</evidence>
<keyword evidence="3" id="KW-1185">Reference proteome</keyword>
<protein>
    <recommendedName>
        <fullName evidence="2">26S proteasome non-ATPase regulatory subunit 5</fullName>
    </recommendedName>
</protein>
<dbReference type="Pfam" id="PF10508">
    <property type="entry name" value="Proteasom_PSMB"/>
    <property type="match status" value="1"/>
</dbReference>
<dbReference type="InParanoid" id="A0A1W4XNE5"/>
<dbReference type="SUPFAM" id="SSF48371">
    <property type="entry name" value="ARM repeat"/>
    <property type="match status" value="1"/>
</dbReference>
<dbReference type="FunCoup" id="A0A1W4XNE5">
    <property type="interactions" value="2225"/>
</dbReference>
<dbReference type="PANTHER" id="PTHR13554">
    <property type="entry name" value="26S PROTEASOME NON-ATPASE REGULATORY SUBUNIT 5-RELATED"/>
    <property type="match status" value="1"/>
</dbReference>
<organism evidence="3 4">
    <name type="scientific">Agrilus planipennis</name>
    <name type="common">Emerald ash borer</name>
    <name type="synonym">Agrilus marcopoli</name>
    <dbReference type="NCBI Taxonomy" id="224129"/>
    <lineage>
        <taxon>Eukaryota</taxon>
        <taxon>Metazoa</taxon>
        <taxon>Ecdysozoa</taxon>
        <taxon>Arthropoda</taxon>
        <taxon>Hexapoda</taxon>
        <taxon>Insecta</taxon>
        <taxon>Pterygota</taxon>
        <taxon>Neoptera</taxon>
        <taxon>Endopterygota</taxon>
        <taxon>Coleoptera</taxon>
        <taxon>Polyphaga</taxon>
        <taxon>Elateriformia</taxon>
        <taxon>Buprestoidea</taxon>
        <taxon>Buprestidae</taxon>
        <taxon>Agrilinae</taxon>
        <taxon>Agrilus</taxon>
    </lineage>
</organism>
<reference evidence="4" key="1">
    <citation type="submission" date="2025-08" db="UniProtKB">
        <authorList>
            <consortium name="RefSeq"/>
        </authorList>
    </citation>
    <scope>IDENTIFICATION</scope>
    <source>
        <tissue evidence="4">Entire body</tissue>
    </source>
</reference>
<dbReference type="STRING" id="224129.A0A1W4XNE5"/>
<sequence>MSRQEWCSDKLSKLLHDDSRIPVLHEIKEHLSELPFEEAVQTAKEFELPLVFDCLNNSNSDQINLACEVLSLCMSKLSLGESIDRYCVPLERALNHPNPSVKLMALMEIHRNALDEEIHCQLCRKQSLLESVVKCLGDDDLGVVKNASDVILLLSSTPTGIRQLTSSEMLNAIGKTMSINEVIKLRFYEVFVHIAAESDGTQRLLESTGLMSQILTDLENTDVLLRINVIEILSKLVVTEHGYKYLESQGVFQKLFQYFNEGSDQLSLQLCEPGILRFFGHMAYWKPTEVLSKYQVPLNRLFHNLESSDFPLVAVSFDILGHIGETNEGKVALDTAGDRKVLRAVEIVRERLGSLPNEVKLRAMSFLENLFRMKDSDPKISNLIQKWFNKLGDDGMDFVFKYVKNPFSEIRLAGLGILNSLCGHHWGQENIKNTPGLVEFLLDRRVETMKECKEATFDIIYLLSSSPVFDKITQLRLQAFVKEGPFHVQAITEVAIEGD</sequence>
<dbReference type="GeneID" id="108743008"/>
<dbReference type="InterPro" id="IPR011989">
    <property type="entry name" value="ARM-like"/>
</dbReference>
<comment type="similarity">
    <text evidence="1">Belongs to the proteasome subunit S5B/HSM3 family.</text>
</comment>
<dbReference type="GO" id="GO:0043248">
    <property type="term" value="P:proteasome assembly"/>
    <property type="evidence" value="ECO:0007669"/>
    <property type="project" value="InterPro"/>
</dbReference>
<dbReference type="PANTHER" id="PTHR13554:SF10">
    <property type="entry name" value="26S PROTEASOME NON-ATPASE REGULATORY SUBUNIT 5"/>
    <property type="match status" value="1"/>
</dbReference>
<dbReference type="KEGG" id="apln:108743008"/>
<dbReference type="Proteomes" id="UP000192223">
    <property type="component" value="Unplaced"/>
</dbReference>